<dbReference type="EMBL" id="CALTRL010005822">
    <property type="protein sequence ID" value="CAH7686922.1"/>
    <property type="molecule type" value="Genomic_DNA"/>
</dbReference>
<sequence>MKSFRKLQTRKLFSKNLNDKQRIGVRKCFNMITIEGILNDMVESVKSETKIYYKLMRLVIEVSAFLLRNNMLDYGNDLSVLHHPRFLDGLGNHIFQTFLEFDDFNPFFFSWDLEDYIFKHPRMAEYSSVLSPITGMERKQVFQRFLNNNLLKIYPLISVFSKKIQHNKIERLLVHEFESLIEEFNKDVSNIGILHENIHQNYISKYKADNFFRHLYTYHSLKLFIKYEPEKFDEKLNKNTIVFEETLKMIISKVNLIQSMTHLGLKYDPVWSGTIMDTIANINHALPRGRNFRKRFGLNSLIKLVSKKYDDQAILNMWPIWRDELIKARNAVEDQNQRYIDYMASIGTGEEHSIEYKWKNSNIIKGMKMEFEFSVRPEVKVVEVISAMDDFFINIKNLLEARKPPHFFL</sequence>
<evidence type="ECO:0000313" key="2">
    <source>
        <dbReference type="Proteomes" id="UP001153365"/>
    </source>
</evidence>
<name>A0AAV0BK19_PHAPC</name>
<evidence type="ECO:0000313" key="1">
    <source>
        <dbReference type="EMBL" id="CAH7686922.1"/>
    </source>
</evidence>
<dbReference type="Proteomes" id="UP001153365">
    <property type="component" value="Unassembled WGS sequence"/>
</dbReference>
<accession>A0AAV0BK19</accession>
<gene>
    <name evidence="1" type="ORF">PPACK8108_LOCUS21633</name>
</gene>
<reference evidence="1" key="1">
    <citation type="submission" date="2022-06" db="EMBL/GenBank/DDBJ databases">
        <authorList>
            <consortium name="SYNGENTA / RWTH Aachen University"/>
        </authorList>
    </citation>
    <scope>NUCLEOTIDE SEQUENCE</scope>
</reference>
<keyword evidence="2" id="KW-1185">Reference proteome</keyword>
<dbReference type="AlphaFoldDB" id="A0AAV0BK19"/>
<comment type="caution">
    <text evidence="1">The sequence shown here is derived from an EMBL/GenBank/DDBJ whole genome shotgun (WGS) entry which is preliminary data.</text>
</comment>
<organism evidence="1 2">
    <name type="scientific">Phakopsora pachyrhizi</name>
    <name type="common">Asian soybean rust disease fungus</name>
    <dbReference type="NCBI Taxonomy" id="170000"/>
    <lineage>
        <taxon>Eukaryota</taxon>
        <taxon>Fungi</taxon>
        <taxon>Dikarya</taxon>
        <taxon>Basidiomycota</taxon>
        <taxon>Pucciniomycotina</taxon>
        <taxon>Pucciniomycetes</taxon>
        <taxon>Pucciniales</taxon>
        <taxon>Phakopsoraceae</taxon>
        <taxon>Phakopsora</taxon>
    </lineage>
</organism>
<protein>
    <submittedName>
        <fullName evidence="1">Uncharacterized protein</fullName>
    </submittedName>
</protein>
<proteinExistence type="predicted"/>